<feature type="region of interest" description="Disordered" evidence="1">
    <location>
        <begin position="113"/>
        <end position="149"/>
    </location>
</feature>
<dbReference type="EMBL" id="ML992707">
    <property type="protein sequence ID" value="KAF2207065.1"/>
    <property type="molecule type" value="Genomic_DNA"/>
</dbReference>
<name>A0A6A6EZE2_9PEZI</name>
<feature type="compositionally biased region" description="Polar residues" evidence="1">
    <location>
        <begin position="113"/>
        <end position="123"/>
    </location>
</feature>
<proteinExistence type="predicted"/>
<dbReference type="Proteomes" id="UP000799539">
    <property type="component" value="Unassembled WGS sequence"/>
</dbReference>
<organism evidence="2 3">
    <name type="scientific">Cercospora zeae-maydis SCOH1-5</name>
    <dbReference type="NCBI Taxonomy" id="717836"/>
    <lineage>
        <taxon>Eukaryota</taxon>
        <taxon>Fungi</taxon>
        <taxon>Dikarya</taxon>
        <taxon>Ascomycota</taxon>
        <taxon>Pezizomycotina</taxon>
        <taxon>Dothideomycetes</taxon>
        <taxon>Dothideomycetidae</taxon>
        <taxon>Mycosphaerellales</taxon>
        <taxon>Mycosphaerellaceae</taxon>
        <taxon>Cercospora</taxon>
    </lineage>
</organism>
<reference evidence="2" key="1">
    <citation type="journal article" date="2020" name="Stud. Mycol.">
        <title>101 Dothideomycetes genomes: a test case for predicting lifestyles and emergence of pathogens.</title>
        <authorList>
            <person name="Haridas S."/>
            <person name="Albert R."/>
            <person name="Binder M."/>
            <person name="Bloem J."/>
            <person name="Labutti K."/>
            <person name="Salamov A."/>
            <person name="Andreopoulos B."/>
            <person name="Baker S."/>
            <person name="Barry K."/>
            <person name="Bills G."/>
            <person name="Bluhm B."/>
            <person name="Cannon C."/>
            <person name="Castanera R."/>
            <person name="Culley D."/>
            <person name="Daum C."/>
            <person name="Ezra D."/>
            <person name="Gonzalez J."/>
            <person name="Henrissat B."/>
            <person name="Kuo A."/>
            <person name="Liang C."/>
            <person name="Lipzen A."/>
            <person name="Lutzoni F."/>
            <person name="Magnuson J."/>
            <person name="Mondo S."/>
            <person name="Nolan M."/>
            <person name="Ohm R."/>
            <person name="Pangilinan J."/>
            <person name="Park H.-J."/>
            <person name="Ramirez L."/>
            <person name="Alfaro M."/>
            <person name="Sun H."/>
            <person name="Tritt A."/>
            <person name="Yoshinaga Y."/>
            <person name="Zwiers L.-H."/>
            <person name="Turgeon B."/>
            <person name="Goodwin S."/>
            <person name="Spatafora J."/>
            <person name="Crous P."/>
            <person name="Grigoriev I."/>
        </authorList>
    </citation>
    <scope>NUCLEOTIDE SEQUENCE</scope>
    <source>
        <strain evidence="2">SCOH1-5</strain>
    </source>
</reference>
<evidence type="ECO:0000313" key="3">
    <source>
        <dbReference type="Proteomes" id="UP000799539"/>
    </source>
</evidence>
<sequence>MPAVALRHLRTRRYLRILTARAGFPVPQTGNSCGTSTPPQPAGLRTMLHCICHFQHGQCQPIPSREIPTAQVVSRRYQIFSTLQAIGLSRQRALGTRPTFHSGMLEFGDVQQGASTTNATSNEGIRLDPIGAVSATTVGEEQRHNRRRG</sequence>
<gene>
    <name evidence="2" type="ORF">CERZMDRAFT_88827</name>
</gene>
<evidence type="ECO:0000313" key="2">
    <source>
        <dbReference type="EMBL" id="KAF2207065.1"/>
    </source>
</evidence>
<dbReference type="AlphaFoldDB" id="A0A6A6EZE2"/>
<protein>
    <submittedName>
        <fullName evidence="2">Uncharacterized protein</fullName>
    </submittedName>
</protein>
<evidence type="ECO:0000256" key="1">
    <source>
        <dbReference type="SAM" id="MobiDB-lite"/>
    </source>
</evidence>
<keyword evidence="3" id="KW-1185">Reference proteome</keyword>
<accession>A0A6A6EZE2</accession>